<protein>
    <recommendedName>
        <fullName evidence="1">HTH cro/C1-type domain-containing protein</fullName>
    </recommendedName>
</protein>
<evidence type="ECO:0000259" key="1">
    <source>
        <dbReference type="PROSITE" id="PS50943"/>
    </source>
</evidence>
<dbReference type="PROSITE" id="PS50943">
    <property type="entry name" value="HTH_CROC1"/>
    <property type="match status" value="1"/>
</dbReference>
<evidence type="ECO:0000313" key="2">
    <source>
        <dbReference type="EMBL" id="HCL03111.1"/>
    </source>
</evidence>
<reference evidence="2 3" key="1">
    <citation type="journal article" date="2018" name="Nat. Biotechnol.">
        <title>A standardized bacterial taxonomy based on genome phylogeny substantially revises the tree of life.</title>
        <authorList>
            <person name="Parks D.H."/>
            <person name="Chuvochina M."/>
            <person name="Waite D.W."/>
            <person name="Rinke C."/>
            <person name="Skarshewski A."/>
            <person name="Chaumeil P.A."/>
            <person name="Hugenholtz P."/>
        </authorList>
    </citation>
    <scope>NUCLEOTIDE SEQUENCE [LARGE SCALE GENOMIC DNA]</scope>
    <source>
        <strain evidence="2">UBA11728</strain>
    </source>
</reference>
<sequence length="112" mass="13148">QLNILRNIIKSRKRLYNIFLNKKYYRIFSAKCQLKYVKYSDMEGGGNLLYSKIKEICKTKGISIRKLESDLEFSYGSVCKWNTNTPSFERITKVANYLSIPLDDFRNEGESV</sequence>
<dbReference type="EMBL" id="DPVV01000400">
    <property type="protein sequence ID" value="HCL03111.1"/>
    <property type="molecule type" value="Genomic_DNA"/>
</dbReference>
<name>A0A3D2X7L7_9FIRM</name>
<feature type="non-terminal residue" evidence="2">
    <location>
        <position position="1"/>
    </location>
</feature>
<gene>
    <name evidence="2" type="ORF">DHW61_12010</name>
</gene>
<dbReference type="SUPFAM" id="SSF47413">
    <property type="entry name" value="lambda repressor-like DNA-binding domains"/>
    <property type="match status" value="1"/>
</dbReference>
<dbReference type="GO" id="GO:0003677">
    <property type="term" value="F:DNA binding"/>
    <property type="evidence" value="ECO:0007669"/>
    <property type="project" value="InterPro"/>
</dbReference>
<organism evidence="2 3">
    <name type="scientific">Lachnoclostridium phytofermentans</name>
    <dbReference type="NCBI Taxonomy" id="66219"/>
    <lineage>
        <taxon>Bacteria</taxon>
        <taxon>Bacillati</taxon>
        <taxon>Bacillota</taxon>
        <taxon>Clostridia</taxon>
        <taxon>Lachnospirales</taxon>
        <taxon>Lachnospiraceae</taxon>
    </lineage>
</organism>
<dbReference type="Proteomes" id="UP000262969">
    <property type="component" value="Unassembled WGS sequence"/>
</dbReference>
<accession>A0A3D2X7L7</accession>
<dbReference type="InterPro" id="IPR001387">
    <property type="entry name" value="Cro/C1-type_HTH"/>
</dbReference>
<proteinExistence type="predicted"/>
<feature type="domain" description="HTH cro/C1-type" evidence="1">
    <location>
        <begin position="53"/>
        <end position="105"/>
    </location>
</feature>
<dbReference type="SMART" id="SM00530">
    <property type="entry name" value="HTH_XRE"/>
    <property type="match status" value="1"/>
</dbReference>
<dbReference type="CDD" id="cd00093">
    <property type="entry name" value="HTH_XRE"/>
    <property type="match status" value="1"/>
</dbReference>
<dbReference type="Gene3D" id="1.10.260.40">
    <property type="entry name" value="lambda repressor-like DNA-binding domains"/>
    <property type="match status" value="1"/>
</dbReference>
<dbReference type="AlphaFoldDB" id="A0A3D2X7L7"/>
<dbReference type="InterPro" id="IPR010982">
    <property type="entry name" value="Lambda_DNA-bd_dom_sf"/>
</dbReference>
<dbReference type="Pfam" id="PF13443">
    <property type="entry name" value="HTH_26"/>
    <property type="match status" value="1"/>
</dbReference>
<comment type="caution">
    <text evidence="2">The sequence shown here is derived from an EMBL/GenBank/DDBJ whole genome shotgun (WGS) entry which is preliminary data.</text>
</comment>
<evidence type="ECO:0000313" key="3">
    <source>
        <dbReference type="Proteomes" id="UP000262969"/>
    </source>
</evidence>